<organism evidence="5 6">
    <name type="scientific">Heracleum sosnowskyi</name>
    <dbReference type="NCBI Taxonomy" id="360622"/>
    <lineage>
        <taxon>Eukaryota</taxon>
        <taxon>Viridiplantae</taxon>
        <taxon>Streptophyta</taxon>
        <taxon>Embryophyta</taxon>
        <taxon>Tracheophyta</taxon>
        <taxon>Spermatophyta</taxon>
        <taxon>Magnoliopsida</taxon>
        <taxon>eudicotyledons</taxon>
        <taxon>Gunneridae</taxon>
        <taxon>Pentapetalae</taxon>
        <taxon>asterids</taxon>
        <taxon>campanulids</taxon>
        <taxon>Apiales</taxon>
        <taxon>Apiaceae</taxon>
        <taxon>Apioideae</taxon>
        <taxon>apioid superclade</taxon>
        <taxon>Tordylieae</taxon>
        <taxon>Tordyliinae</taxon>
        <taxon>Heracleum</taxon>
    </lineage>
</organism>
<dbReference type="PANTHER" id="PTHR44099:SF4">
    <property type="entry name" value="RABCONNECTIN-3B, ISOFORM A"/>
    <property type="match status" value="1"/>
</dbReference>
<gene>
    <name evidence="5" type="ORF">POM88_031048</name>
</gene>
<dbReference type="InterPro" id="IPR015943">
    <property type="entry name" value="WD40/YVTN_repeat-like_dom_sf"/>
</dbReference>
<dbReference type="SUPFAM" id="SSF50978">
    <property type="entry name" value="WD40 repeat-like"/>
    <property type="match status" value="2"/>
</dbReference>
<dbReference type="PANTHER" id="PTHR44099">
    <property type="entry name" value="RABCONNECTIN-3B, ISOFORM A"/>
    <property type="match status" value="1"/>
</dbReference>
<dbReference type="InterPro" id="IPR036322">
    <property type="entry name" value="WD40_repeat_dom_sf"/>
</dbReference>
<feature type="repeat" description="WD" evidence="3">
    <location>
        <begin position="585"/>
        <end position="625"/>
    </location>
</feature>
<keyword evidence="1 3" id="KW-0853">WD repeat</keyword>
<accession>A0AAD8HX17</accession>
<keyword evidence="6" id="KW-1185">Reference proteome</keyword>
<dbReference type="Pfam" id="PF00400">
    <property type="entry name" value="WD40"/>
    <property type="match status" value="2"/>
</dbReference>
<dbReference type="SUPFAM" id="SSF63829">
    <property type="entry name" value="Calcium-dependent phosphotriesterase"/>
    <property type="match status" value="1"/>
</dbReference>
<evidence type="ECO:0000313" key="5">
    <source>
        <dbReference type="EMBL" id="KAK1374855.1"/>
    </source>
</evidence>
<evidence type="ECO:0000256" key="2">
    <source>
        <dbReference type="ARBA" id="ARBA00022737"/>
    </source>
</evidence>
<dbReference type="Proteomes" id="UP001237642">
    <property type="component" value="Unassembled WGS sequence"/>
</dbReference>
<dbReference type="InterPro" id="IPR049916">
    <property type="entry name" value="WDR72-like"/>
</dbReference>
<dbReference type="InterPro" id="IPR001680">
    <property type="entry name" value="WD40_rpt"/>
</dbReference>
<dbReference type="Gene3D" id="2.130.10.10">
    <property type="entry name" value="YVTN repeat-like/Quinoprotein amine dehydrogenase"/>
    <property type="match status" value="2"/>
</dbReference>
<proteinExistence type="predicted"/>
<evidence type="ECO:0000313" key="6">
    <source>
        <dbReference type="Proteomes" id="UP001237642"/>
    </source>
</evidence>
<evidence type="ECO:0000256" key="3">
    <source>
        <dbReference type="PROSITE-ProRule" id="PRU00221"/>
    </source>
</evidence>
<keyword evidence="2" id="KW-0677">Repeat</keyword>
<dbReference type="PROSITE" id="PS00678">
    <property type="entry name" value="WD_REPEATS_1"/>
    <property type="match status" value="1"/>
</dbReference>
<evidence type="ECO:0000256" key="4">
    <source>
        <dbReference type="SAM" id="MobiDB-lite"/>
    </source>
</evidence>
<protein>
    <submittedName>
        <fullName evidence="5">WD repeat-containing protein 7</fullName>
    </submittedName>
</protein>
<dbReference type="SMART" id="SM00320">
    <property type="entry name" value="WD40"/>
    <property type="match status" value="5"/>
</dbReference>
<dbReference type="InterPro" id="IPR019775">
    <property type="entry name" value="WD40_repeat_CS"/>
</dbReference>
<reference evidence="5" key="1">
    <citation type="submission" date="2023-02" db="EMBL/GenBank/DDBJ databases">
        <title>Genome of toxic invasive species Heracleum sosnowskyi carries increased number of genes despite the absence of recent whole-genome duplications.</title>
        <authorList>
            <person name="Schelkunov M."/>
            <person name="Shtratnikova V."/>
            <person name="Makarenko M."/>
            <person name="Klepikova A."/>
            <person name="Omelchenko D."/>
            <person name="Novikova G."/>
            <person name="Obukhova E."/>
            <person name="Bogdanov V."/>
            <person name="Penin A."/>
            <person name="Logacheva M."/>
        </authorList>
    </citation>
    <scope>NUCLEOTIDE SEQUENCE</scope>
    <source>
        <strain evidence="5">Hsosn_3</strain>
        <tissue evidence="5">Leaf</tissue>
    </source>
</reference>
<dbReference type="GO" id="GO:0005737">
    <property type="term" value="C:cytoplasm"/>
    <property type="evidence" value="ECO:0007669"/>
    <property type="project" value="TreeGrafter"/>
</dbReference>
<dbReference type="InterPro" id="IPR016024">
    <property type="entry name" value="ARM-type_fold"/>
</dbReference>
<dbReference type="SUPFAM" id="SSF48371">
    <property type="entry name" value="ARM repeat"/>
    <property type="match status" value="1"/>
</dbReference>
<reference evidence="5" key="2">
    <citation type="submission" date="2023-05" db="EMBL/GenBank/DDBJ databases">
        <authorList>
            <person name="Schelkunov M.I."/>
        </authorList>
    </citation>
    <scope>NUCLEOTIDE SEQUENCE</scope>
    <source>
        <strain evidence="5">Hsosn_3</strain>
        <tissue evidence="5">Leaf</tissue>
    </source>
</reference>
<feature type="region of interest" description="Disordered" evidence="4">
    <location>
        <begin position="1096"/>
        <end position="1117"/>
    </location>
</feature>
<sequence length="1539" mass="168294">MKCGSIACIWSDCPPPHQVTATAVLDNPPTLYTGGSDGTIVCWNIISTDSNSGVKPIAMLCGHAAPVVDLDICYPSTVPGEEKTGDLSNVAFNSKPVTYGALISACSDGVLCVWSRGSGHCRRRRKLPPWMGSPSMVQVLPENRRYVCVACSFVNSTHLSEDHLHESAEAAEASMDKELQSGKPPKCSIVVVDSYSLTIVQTVFHGDLSIGSLRFMSVILPVGDIETQSVMMIDSAGKAEFISLLKDSDQNGENPTSLQRNSLSTESGDLVNGSNKAGVVISFATVGQVLALVYRTYCLFRLVIDGTIVGKISFLDSPLSIVASGNQSHVIGCMFLEHDEAGTKVYSDDSEKIFVETFAVWNSRGCAILYNVSYLGKIFKSEPVYLIPAVSHHADVTLKLSYLQLNCCLLRIESVCYQKEEPLPWTPHVTMWLLPQQRDKNGNCWECKMIGKGSFLESWVMSSRSSPITEGARNDTGVNAISQETIINSPNSFNPGPSNADGVLVSDGKYNPYQEKSLVSSSIVISENYHVPYAIVYGFYNGEIEVLQFDKFFGELDANGSPRHGSGLHASKQYLSGHTGAVLCLAAHRMSSISESLSYNHVLVSGSMDCTIRVWDLDSSNLITVLHQHVAPVRQIILPPPLTDRPWIDCFLSIGEDSCVALASLETLRVERMFPGHQHCPSNVLWDTTKGYVVCLCLSHTKPADGIDSLYVWDMKTGARERVLRGTAAHSMFDHFCSSIDVDSLSFAAINACTSASTSQYPFSAVGPFSRSHFKNYRKGGPSSQFSPANSKMDEPSTSQIHASKRDAANIYSSRVSTDPSKKVAVMCSCPFPGIATLSFDLGTLMSLCHIAEPSEASSDFSEKRHIENLGVDMPNNGDKRGDHILKKQGAEVRSTQDMASSDDFGMEGTSPITLENSGWESTLEGCLLRFSLSFLHLWDVDSKLDKLLVTEMKLKRPDGFLVGSGLLGDKGSLTLTFPAHSATFELWKSSSEFCAVRSVTMVSLAQHMVSLSPSCSTASSVLAAFYTRNFAEKMPDIKPPLLQLLVSLWQHESEHVRMAARSLFHCSAARGIPLPLCRKKSIDFAMLVRVENDKVESGTNSSTTDRRSTNNFGFDKQPEEVVSPAKESEMLAWIETFEEQDWISCVKGTSQDAMTSHIIVAAALAVWYPSLVKPNLAMLAVHPLMKLVMAMNEKYSSTAAEILAEGMENTWKACIASEIPRLIGDVYFQIECLSGPSSNLRPHNAVPSLNIRDTLIGVLLPSLAMADIPGFLHVVERQIWSTASDSPIHVVSLIVLIRIARGSPRNLAHYLDKVINFVLLTMDPANSAMRKICLQNSMATLKEIVRVYPMVTLNDSSTRLAIGDAFGELNKASIRVYDMNSMTAIKVLDASGPPGLPSLLGEDSKLSVATAISALSFSPDGEGLVAFSENGLMIRWWSLGTVWWEKLSRNLAPVQYTKLIFVPPWEGFSPNSTRSSIMASVLGNGRQATSQENARASDETDRLKLLIHNLDLSYRLQWVGERKILLTQHGRDLGSFQL</sequence>
<name>A0AAD8HX17_9APIA</name>
<comment type="caution">
    <text evidence="5">The sequence shown here is derived from an EMBL/GenBank/DDBJ whole genome shotgun (WGS) entry which is preliminary data.</text>
</comment>
<dbReference type="EMBL" id="JAUIZM010000007">
    <property type="protein sequence ID" value="KAK1374855.1"/>
    <property type="molecule type" value="Genomic_DNA"/>
</dbReference>
<evidence type="ECO:0000256" key="1">
    <source>
        <dbReference type="ARBA" id="ARBA00022574"/>
    </source>
</evidence>
<dbReference type="PROSITE" id="PS50082">
    <property type="entry name" value="WD_REPEATS_2"/>
    <property type="match status" value="1"/>
</dbReference>